<dbReference type="PRINTS" id="PR00007">
    <property type="entry name" value="COMPLEMNTC1Q"/>
</dbReference>
<keyword evidence="3 4" id="KW-0732">Signal</keyword>
<protein>
    <recommendedName>
        <fullName evidence="5">C1q domain-containing protein</fullName>
    </recommendedName>
</protein>
<dbReference type="OrthoDB" id="6080680at2759"/>
<comment type="subcellular location">
    <subcellularLocation>
        <location evidence="1">Secreted</location>
    </subcellularLocation>
</comment>
<reference evidence="6" key="2">
    <citation type="submission" date="2025-08" db="UniProtKB">
        <authorList>
            <consortium name="Ensembl"/>
        </authorList>
    </citation>
    <scope>IDENTIFICATION</scope>
</reference>
<dbReference type="PROSITE" id="PS50871">
    <property type="entry name" value="C1Q"/>
    <property type="match status" value="1"/>
</dbReference>
<dbReference type="Pfam" id="PF00386">
    <property type="entry name" value="C1q"/>
    <property type="match status" value="1"/>
</dbReference>
<evidence type="ECO:0000256" key="3">
    <source>
        <dbReference type="ARBA" id="ARBA00022729"/>
    </source>
</evidence>
<sequence length="196" mass="21572">CNIMNEDHLLLLIVCLTDQASCGCCLIQKQVQRLEQITSHTSNTTCFLFSVFPASRSAFSVALNNVQSLSCYGPFTDNRVIVYKHVFINLGDSYNNSTGFFTVPRTGVYSLTVTIYGITSVSETLSTCANLQVNGRVVSTLFEQNGQDKEDSSSDVVAIQLRAGDRVAVNLIKGCFICDNNNHYNTFTGFLLYATD</sequence>
<feature type="chain" id="PRO_5030927441" description="C1q domain-containing protein" evidence="4">
    <location>
        <begin position="23"/>
        <end position="196"/>
    </location>
</feature>
<organism evidence="6 7">
    <name type="scientific">Anabas testudineus</name>
    <name type="common">Climbing perch</name>
    <name type="synonym">Anthias testudineus</name>
    <dbReference type="NCBI Taxonomy" id="64144"/>
    <lineage>
        <taxon>Eukaryota</taxon>
        <taxon>Metazoa</taxon>
        <taxon>Chordata</taxon>
        <taxon>Craniata</taxon>
        <taxon>Vertebrata</taxon>
        <taxon>Euteleostomi</taxon>
        <taxon>Actinopterygii</taxon>
        <taxon>Neopterygii</taxon>
        <taxon>Teleostei</taxon>
        <taxon>Neoteleostei</taxon>
        <taxon>Acanthomorphata</taxon>
        <taxon>Anabantaria</taxon>
        <taxon>Anabantiformes</taxon>
        <taxon>Anabantoidei</taxon>
        <taxon>Anabantidae</taxon>
        <taxon>Anabas</taxon>
    </lineage>
</organism>
<dbReference type="InterPro" id="IPR001073">
    <property type="entry name" value="C1q_dom"/>
</dbReference>
<dbReference type="AlphaFoldDB" id="A0A7N6F6L1"/>
<dbReference type="PANTHER" id="PTHR22923">
    <property type="entry name" value="CEREBELLIN-RELATED"/>
    <property type="match status" value="1"/>
</dbReference>
<dbReference type="GO" id="GO:0045202">
    <property type="term" value="C:synapse"/>
    <property type="evidence" value="ECO:0007669"/>
    <property type="project" value="TreeGrafter"/>
</dbReference>
<dbReference type="Proteomes" id="UP000265040">
    <property type="component" value="Chromosome 13"/>
</dbReference>
<dbReference type="PANTHER" id="PTHR22923:SF103">
    <property type="entry name" value="CEREBELLIN 20-RELATED"/>
    <property type="match status" value="1"/>
</dbReference>
<dbReference type="SMART" id="SM00110">
    <property type="entry name" value="C1Q"/>
    <property type="match status" value="1"/>
</dbReference>
<evidence type="ECO:0000313" key="7">
    <source>
        <dbReference type="Proteomes" id="UP000265040"/>
    </source>
</evidence>
<dbReference type="GO" id="GO:0099558">
    <property type="term" value="P:maintenance of synapse structure"/>
    <property type="evidence" value="ECO:0007669"/>
    <property type="project" value="TreeGrafter"/>
</dbReference>
<evidence type="ECO:0000256" key="4">
    <source>
        <dbReference type="SAM" id="SignalP"/>
    </source>
</evidence>
<dbReference type="GO" id="GO:0005576">
    <property type="term" value="C:extracellular region"/>
    <property type="evidence" value="ECO:0007669"/>
    <property type="project" value="UniProtKB-SubCell"/>
</dbReference>
<evidence type="ECO:0000256" key="2">
    <source>
        <dbReference type="ARBA" id="ARBA00022525"/>
    </source>
</evidence>
<accession>A0A7N6F6L1</accession>
<dbReference type="InterPro" id="IPR008983">
    <property type="entry name" value="Tumour_necrosis_fac-like_dom"/>
</dbReference>
<feature type="signal peptide" evidence="4">
    <location>
        <begin position="1"/>
        <end position="22"/>
    </location>
</feature>
<evidence type="ECO:0000256" key="1">
    <source>
        <dbReference type="ARBA" id="ARBA00004613"/>
    </source>
</evidence>
<dbReference type="InterPro" id="IPR050822">
    <property type="entry name" value="Cerebellin_Synaptic_Org"/>
</dbReference>
<keyword evidence="2" id="KW-0964">Secreted</keyword>
<proteinExistence type="predicted"/>
<dbReference type="Ensembl" id="ENSATET00000046912.1">
    <property type="protein sequence ID" value="ENSATEP00000038521.1"/>
    <property type="gene ID" value="ENSATEG00000026608.1"/>
</dbReference>
<dbReference type="Gene3D" id="2.60.120.40">
    <property type="match status" value="1"/>
</dbReference>
<reference evidence="6" key="3">
    <citation type="submission" date="2025-09" db="UniProtKB">
        <authorList>
            <consortium name="Ensembl"/>
        </authorList>
    </citation>
    <scope>IDENTIFICATION</scope>
</reference>
<reference evidence="6" key="1">
    <citation type="submission" date="2021-04" db="EMBL/GenBank/DDBJ databases">
        <authorList>
            <consortium name="Wellcome Sanger Institute Data Sharing"/>
        </authorList>
    </citation>
    <scope>NUCLEOTIDE SEQUENCE [LARGE SCALE GENOMIC DNA]</scope>
</reference>
<evidence type="ECO:0000313" key="6">
    <source>
        <dbReference type="Ensembl" id="ENSATEP00000038521.1"/>
    </source>
</evidence>
<keyword evidence="7" id="KW-1185">Reference proteome</keyword>
<feature type="domain" description="C1q" evidence="5">
    <location>
        <begin position="52"/>
        <end position="196"/>
    </location>
</feature>
<name>A0A7N6F6L1_ANATE</name>
<dbReference type="InParanoid" id="A0A7N6F6L1"/>
<dbReference type="GeneTree" id="ENSGT00940000163520"/>
<evidence type="ECO:0000259" key="5">
    <source>
        <dbReference type="PROSITE" id="PS50871"/>
    </source>
</evidence>
<dbReference type="SUPFAM" id="SSF49842">
    <property type="entry name" value="TNF-like"/>
    <property type="match status" value="1"/>
</dbReference>